<comment type="caution">
    <text evidence="1">The sequence shown here is derived from an EMBL/GenBank/DDBJ whole genome shotgun (WGS) entry which is preliminary data.</text>
</comment>
<accession>A0ABT5JR24</accession>
<gene>
    <name evidence="1" type="ORF">OIK40_09355</name>
</gene>
<dbReference type="RefSeq" id="WP_273678047.1">
    <property type="nucleotide sequence ID" value="NZ_JAQQXQ010000006.1"/>
</dbReference>
<organism evidence="1 2">
    <name type="scientific">Erythrobacter fulvus</name>
    <dbReference type="NCBI Taxonomy" id="2987523"/>
    <lineage>
        <taxon>Bacteria</taxon>
        <taxon>Pseudomonadati</taxon>
        <taxon>Pseudomonadota</taxon>
        <taxon>Alphaproteobacteria</taxon>
        <taxon>Sphingomonadales</taxon>
        <taxon>Erythrobacteraceae</taxon>
        <taxon>Erythrobacter/Porphyrobacter group</taxon>
        <taxon>Erythrobacter</taxon>
    </lineage>
</organism>
<keyword evidence="2" id="KW-1185">Reference proteome</keyword>
<proteinExistence type="predicted"/>
<evidence type="ECO:0000313" key="2">
    <source>
        <dbReference type="Proteomes" id="UP001216558"/>
    </source>
</evidence>
<dbReference type="EMBL" id="JAQQXQ010000006">
    <property type="protein sequence ID" value="MDC8754845.1"/>
    <property type="molecule type" value="Genomic_DNA"/>
</dbReference>
<evidence type="ECO:0000313" key="1">
    <source>
        <dbReference type="EMBL" id="MDC8754845.1"/>
    </source>
</evidence>
<name>A0ABT5JR24_9SPHN</name>
<dbReference type="Proteomes" id="UP001216558">
    <property type="component" value="Unassembled WGS sequence"/>
</dbReference>
<reference evidence="1 2" key="1">
    <citation type="submission" date="2022-10" db="EMBL/GenBank/DDBJ databases">
        <title>Erythrobacter sp. sf7 Genome sequencing.</title>
        <authorList>
            <person name="Park S."/>
        </authorList>
    </citation>
    <scope>NUCLEOTIDE SEQUENCE [LARGE SCALE GENOMIC DNA]</scope>
    <source>
        <strain evidence="2">sf7</strain>
    </source>
</reference>
<protein>
    <submittedName>
        <fullName evidence="1">Uncharacterized protein</fullName>
    </submittedName>
</protein>
<sequence>MNTAKAVTGQDPQRLSLREAIDAKCKACIYDETEPGRWRQQVAACTVTSCPLHPVRPVPRLREK</sequence>